<dbReference type="Gene3D" id="1.10.10.10">
    <property type="entry name" value="Winged helix-like DNA-binding domain superfamily/Winged helix DNA-binding domain"/>
    <property type="match status" value="1"/>
</dbReference>
<dbReference type="InterPro" id="IPR039425">
    <property type="entry name" value="RNA_pol_sigma-70-like"/>
</dbReference>
<dbReference type="Gene3D" id="1.10.1740.10">
    <property type="match status" value="1"/>
</dbReference>
<evidence type="ECO:0000256" key="3">
    <source>
        <dbReference type="ARBA" id="ARBA00023082"/>
    </source>
</evidence>
<dbReference type="PANTHER" id="PTHR43133:SF8">
    <property type="entry name" value="RNA POLYMERASE SIGMA FACTOR HI_1459-RELATED"/>
    <property type="match status" value="1"/>
</dbReference>
<evidence type="ECO:0000313" key="9">
    <source>
        <dbReference type="Proteomes" id="UP001364472"/>
    </source>
</evidence>
<dbReference type="EMBL" id="JBBDHC010000003">
    <property type="protein sequence ID" value="MEJ1248586.1"/>
    <property type="molecule type" value="Genomic_DNA"/>
</dbReference>
<dbReference type="InterPro" id="IPR013249">
    <property type="entry name" value="RNA_pol_sigma70_r4_t2"/>
</dbReference>
<reference evidence="8 9" key="1">
    <citation type="journal article" date="2016" name="Antonie Van Leeuwenhoek">
        <title>Denitratimonas tolerans gen. nov., sp. nov., a denitrifying bacterium isolated from a bioreactor for tannery wastewater treatment.</title>
        <authorList>
            <person name="Han S.I."/>
            <person name="Kim J.O."/>
            <person name="Lee Y.R."/>
            <person name="Ekpeghere K.I."/>
            <person name="Koh S.C."/>
            <person name="Whang K.S."/>
        </authorList>
    </citation>
    <scope>NUCLEOTIDE SEQUENCE [LARGE SCALE GENOMIC DNA]</scope>
    <source>
        <strain evidence="8 9">KACC 17565</strain>
    </source>
</reference>
<evidence type="ECO:0000256" key="1">
    <source>
        <dbReference type="ARBA" id="ARBA00010641"/>
    </source>
</evidence>
<sequence>MSTDTPLSITLAHRPVDRDEVLCLRRARRGDEAALAWIYQRHARALHSLAWRLVGSPQAAEDIVQDAFMRLLGGFTRIDPERPIGPWLRQVVANLAIDRLRRDWRMIEDEGSVLREAPAREPADHAEASGLLRHLTPQARALVWLNQVEGWSHQALGQRFGRSESWSKSIVSRALAQLRDIADHPGTPTHEH</sequence>
<feature type="domain" description="RNA polymerase sigma-70 region 2" evidence="6">
    <location>
        <begin position="38"/>
        <end position="105"/>
    </location>
</feature>
<feature type="domain" description="RNA polymerase sigma factor 70 region 4 type 2" evidence="7">
    <location>
        <begin position="131"/>
        <end position="178"/>
    </location>
</feature>
<comment type="caution">
    <text evidence="8">The sequence shown here is derived from an EMBL/GenBank/DDBJ whole genome shotgun (WGS) entry which is preliminary data.</text>
</comment>
<dbReference type="AlphaFoldDB" id="A0AAW9R1T2"/>
<dbReference type="Pfam" id="PF08281">
    <property type="entry name" value="Sigma70_r4_2"/>
    <property type="match status" value="1"/>
</dbReference>
<comment type="similarity">
    <text evidence="1">Belongs to the sigma-70 factor family. ECF subfamily.</text>
</comment>
<evidence type="ECO:0000259" key="6">
    <source>
        <dbReference type="Pfam" id="PF04542"/>
    </source>
</evidence>
<dbReference type="SUPFAM" id="SSF88946">
    <property type="entry name" value="Sigma2 domain of RNA polymerase sigma factors"/>
    <property type="match status" value="1"/>
</dbReference>
<dbReference type="RefSeq" id="WP_337334306.1">
    <property type="nucleotide sequence ID" value="NZ_JBBDHC010000003.1"/>
</dbReference>
<gene>
    <name evidence="8" type="ORF">WB794_02715</name>
</gene>
<dbReference type="SUPFAM" id="SSF88659">
    <property type="entry name" value="Sigma3 and sigma4 domains of RNA polymerase sigma factors"/>
    <property type="match status" value="1"/>
</dbReference>
<dbReference type="GO" id="GO:0006352">
    <property type="term" value="P:DNA-templated transcription initiation"/>
    <property type="evidence" value="ECO:0007669"/>
    <property type="project" value="InterPro"/>
</dbReference>
<protein>
    <submittedName>
        <fullName evidence="8">Sigma-70 family RNA polymerase sigma factor</fullName>
    </submittedName>
</protein>
<organism evidence="8 9">
    <name type="scientific">Denitratimonas tolerans</name>
    <dbReference type="NCBI Taxonomy" id="1338420"/>
    <lineage>
        <taxon>Bacteria</taxon>
        <taxon>Pseudomonadati</taxon>
        <taxon>Pseudomonadota</taxon>
        <taxon>Gammaproteobacteria</taxon>
        <taxon>Lysobacterales</taxon>
        <taxon>Lysobacteraceae</taxon>
        <taxon>Denitratimonas</taxon>
    </lineage>
</organism>
<dbReference type="GO" id="GO:0016987">
    <property type="term" value="F:sigma factor activity"/>
    <property type="evidence" value="ECO:0007669"/>
    <property type="project" value="UniProtKB-KW"/>
</dbReference>
<name>A0AAW9R1T2_9GAMM</name>
<evidence type="ECO:0000259" key="7">
    <source>
        <dbReference type="Pfam" id="PF08281"/>
    </source>
</evidence>
<keyword evidence="5" id="KW-0804">Transcription</keyword>
<keyword evidence="9" id="KW-1185">Reference proteome</keyword>
<dbReference type="NCBIfam" id="TIGR02937">
    <property type="entry name" value="sigma70-ECF"/>
    <property type="match status" value="1"/>
</dbReference>
<dbReference type="GO" id="GO:0003677">
    <property type="term" value="F:DNA binding"/>
    <property type="evidence" value="ECO:0007669"/>
    <property type="project" value="UniProtKB-KW"/>
</dbReference>
<dbReference type="InterPro" id="IPR036388">
    <property type="entry name" value="WH-like_DNA-bd_sf"/>
</dbReference>
<keyword evidence="3" id="KW-0731">Sigma factor</keyword>
<keyword evidence="4" id="KW-0238">DNA-binding</keyword>
<proteinExistence type="inferred from homology"/>
<dbReference type="InterPro" id="IPR014284">
    <property type="entry name" value="RNA_pol_sigma-70_dom"/>
</dbReference>
<evidence type="ECO:0000256" key="4">
    <source>
        <dbReference type="ARBA" id="ARBA00023125"/>
    </source>
</evidence>
<dbReference type="Pfam" id="PF04542">
    <property type="entry name" value="Sigma70_r2"/>
    <property type="match status" value="1"/>
</dbReference>
<accession>A0AAW9R1T2</accession>
<dbReference type="Proteomes" id="UP001364472">
    <property type="component" value="Unassembled WGS sequence"/>
</dbReference>
<dbReference type="InterPro" id="IPR013324">
    <property type="entry name" value="RNA_pol_sigma_r3/r4-like"/>
</dbReference>
<evidence type="ECO:0000256" key="2">
    <source>
        <dbReference type="ARBA" id="ARBA00023015"/>
    </source>
</evidence>
<evidence type="ECO:0000256" key="5">
    <source>
        <dbReference type="ARBA" id="ARBA00023163"/>
    </source>
</evidence>
<dbReference type="InterPro" id="IPR013325">
    <property type="entry name" value="RNA_pol_sigma_r2"/>
</dbReference>
<keyword evidence="2" id="KW-0805">Transcription regulation</keyword>
<dbReference type="InterPro" id="IPR007627">
    <property type="entry name" value="RNA_pol_sigma70_r2"/>
</dbReference>
<evidence type="ECO:0000313" key="8">
    <source>
        <dbReference type="EMBL" id="MEJ1248586.1"/>
    </source>
</evidence>
<dbReference type="PANTHER" id="PTHR43133">
    <property type="entry name" value="RNA POLYMERASE ECF-TYPE SIGMA FACTO"/>
    <property type="match status" value="1"/>
</dbReference>